<evidence type="ECO:0000256" key="2">
    <source>
        <dbReference type="ARBA" id="ARBA00022884"/>
    </source>
</evidence>
<dbReference type="InterPro" id="IPR035979">
    <property type="entry name" value="RBD_domain_sf"/>
</dbReference>
<evidence type="ECO:0000259" key="5">
    <source>
        <dbReference type="PROSITE" id="PS50102"/>
    </source>
</evidence>
<dbReference type="OrthoDB" id="410044at2759"/>
<dbReference type="VEuPathDB" id="TrichDB:TRFO_17421"/>
<dbReference type="CDD" id="cd00590">
    <property type="entry name" value="RRM_SF"/>
    <property type="match status" value="1"/>
</dbReference>
<reference evidence="6" key="1">
    <citation type="submission" date="2016-10" db="EMBL/GenBank/DDBJ databases">
        <authorList>
            <person name="Benchimol M."/>
            <person name="Almeida L.G."/>
            <person name="Vasconcelos A.T."/>
            <person name="Perreira-Neves A."/>
            <person name="Rosa I.A."/>
            <person name="Tasca T."/>
            <person name="Bogo M.R."/>
            <person name="de Souza W."/>
        </authorList>
    </citation>
    <scope>NUCLEOTIDE SEQUENCE [LARGE SCALE GENOMIC DNA]</scope>
    <source>
        <strain evidence="6">K</strain>
    </source>
</reference>
<sequence length="270" mass="30790">MSYPKNPVARPRQFQPHKTRAFSQLIDKPSHPQQSHHRPLSHHVDPTTNLFVNYLPAYYGDTDLRNLVAPYGQIICSKIMVNLETGESKCFGFVRLANLQQAQNAITALNGMQLGHKRLLVKYAESKEKNDPESDLIYVKQIPLMMNQTDIAQLFSPFGHLVQVVPHMIDNIDPTVWRCFIRFDSIESAASAIFEMNNKIIVMDSKPIHVRFADPNCIPNVQNTLNYYGQFNNAMNGSVHHLNNNVNNHAQTQRLDEIDEAMLLPSFLVI</sequence>
<dbReference type="GO" id="GO:0005737">
    <property type="term" value="C:cytoplasm"/>
    <property type="evidence" value="ECO:0007669"/>
    <property type="project" value="UniProtKB-ARBA"/>
</dbReference>
<dbReference type="GO" id="GO:0010629">
    <property type="term" value="P:negative regulation of gene expression"/>
    <property type="evidence" value="ECO:0007669"/>
    <property type="project" value="UniProtKB-ARBA"/>
</dbReference>
<protein>
    <recommendedName>
        <fullName evidence="5">RRM domain-containing protein</fullName>
    </recommendedName>
</protein>
<dbReference type="PRINTS" id="PR00961">
    <property type="entry name" value="HUDSXLRNA"/>
</dbReference>
<dbReference type="InterPro" id="IPR012677">
    <property type="entry name" value="Nucleotide-bd_a/b_plait_sf"/>
</dbReference>
<dbReference type="AlphaFoldDB" id="A0A1J4KSA6"/>
<dbReference type="InterPro" id="IPR002343">
    <property type="entry name" value="Hud_Sxl_RNA"/>
</dbReference>
<keyword evidence="2 3" id="KW-0694">RNA-binding</keyword>
<evidence type="ECO:0000313" key="6">
    <source>
        <dbReference type="EMBL" id="OHT12700.1"/>
    </source>
</evidence>
<dbReference type="GO" id="GO:0009967">
    <property type="term" value="P:positive regulation of signal transduction"/>
    <property type="evidence" value="ECO:0007669"/>
    <property type="project" value="UniProtKB-ARBA"/>
</dbReference>
<evidence type="ECO:0000313" key="7">
    <source>
        <dbReference type="Proteomes" id="UP000179807"/>
    </source>
</evidence>
<dbReference type="SMART" id="SM00360">
    <property type="entry name" value="RRM"/>
    <property type="match status" value="2"/>
</dbReference>
<dbReference type="FunFam" id="3.30.70.330:FF:000383">
    <property type="entry name" value="Sex lethal, isoform D"/>
    <property type="match status" value="1"/>
</dbReference>
<dbReference type="Pfam" id="PF00076">
    <property type="entry name" value="RRM_1"/>
    <property type="match status" value="2"/>
</dbReference>
<name>A0A1J4KSA6_9EUKA</name>
<organism evidence="6 7">
    <name type="scientific">Tritrichomonas foetus</name>
    <dbReference type="NCBI Taxonomy" id="1144522"/>
    <lineage>
        <taxon>Eukaryota</taxon>
        <taxon>Metamonada</taxon>
        <taxon>Parabasalia</taxon>
        <taxon>Tritrichomonadida</taxon>
        <taxon>Tritrichomonadidae</taxon>
        <taxon>Tritrichomonas</taxon>
    </lineage>
</organism>
<dbReference type="EMBL" id="MLAK01000558">
    <property type="protein sequence ID" value="OHT12700.1"/>
    <property type="molecule type" value="Genomic_DNA"/>
</dbReference>
<dbReference type="RefSeq" id="XP_068365836.1">
    <property type="nucleotide sequence ID" value="XM_068499573.1"/>
</dbReference>
<dbReference type="Gene3D" id="3.30.70.330">
    <property type="match status" value="2"/>
</dbReference>
<feature type="region of interest" description="Disordered" evidence="4">
    <location>
        <begin position="1"/>
        <end position="20"/>
    </location>
</feature>
<keyword evidence="7" id="KW-1185">Reference proteome</keyword>
<dbReference type="InterPro" id="IPR000504">
    <property type="entry name" value="RRM_dom"/>
</dbReference>
<comment type="caution">
    <text evidence="6">The sequence shown here is derived from an EMBL/GenBank/DDBJ whole genome shotgun (WGS) entry which is preliminary data.</text>
</comment>
<feature type="domain" description="RRM" evidence="5">
    <location>
        <begin position="48"/>
        <end position="126"/>
    </location>
</feature>
<feature type="domain" description="RRM" evidence="5">
    <location>
        <begin position="135"/>
        <end position="215"/>
    </location>
</feature>
<proteinExistence type="predicted"/>
<gene>
    <name evidence="6" type="ORF">TRFO_17421</name>
</gene>
<dbReference type="PROSITE" id="PS50102">
    <property type="entry name" value="RRM"/>
    <property type="match status" value="2"/>
</dbReference>
<evidence type="ECO:0000256" key="4">
    <source>
        <dbReference type="SAM" id="MobiDB-lite"/>
    </source>
</evidence>
<dbReference type="GO" id="GO:1990904">
    <property type="term" value="C:ribonucleoprotein complex"/>
    <property type="evidence" value="ECO:0007669"/>
    <property type="project" value="InterPro"/>
</dbReference>
<dbReference type="GeneID" id="94834277"/>
<dbReference type="SUPFAM" id="SSF54928">
    <property type="entry name" value="RNA-binding domain, RBD"/>
    <property type="match status" value="1"/>
</dbReference>
<accession>A0A1J4KSA6</accession>
<dbReference type="GO" id="GO:0003729">
    <property type="term" value="F:mRNA binding"/>
    <property type="evidence" value="ECO:0007669"/>
    <property type="project" value="UniProtKB-ARBA"/>
</dbReference>
<dbReference type="PANTHER" id="PTHR24012">
    <property type="entry name" value="RNA BINDING PROTEIN"/>
    <property type="match status" value="1"/>
</dbReference>
<evidence type="ECO:0000256" key="1">
    <source>
        <dbReference type="ARBA" id="ARBA00022737"/>
    </source>
</evidence>
<evidence type="ECO:0000256" key="3">
    <source>
        <dbReference type="PROSITE-ProRule" id="PRU00176"/>
    </source>
</evidence>
<dbReference type="Proteomes" id="UP000179807">
    <property type="component" value="Unassembled WGS sequence"/>
</dbReference>
<keyword evidence="1" id="KW-0677">Repeat</keyword>